<proteinExistence type="predicted"/>
<name>A0A9W9JZK1_9EURO</name>
<protein>
    <submittedName>
        <fullName evidence="2">FAD dependent oxidoreductase</fullName>
    </submittedName>
</protein>
<dbReference type="AlphaFoldDB" id="A0A9W9JZK1"/>
<reference evidence="2" key="2">
    <citation type="journal article" date="2023" name="IMA Fungus">
        <title>Comparative genomic study of the Penicillium genus elucidates a diverse pangenome and 15 lateral gene transfer events.</title>
        <authorList>
            <person name="Petersen C."/>
            <person name="Sorensen T."/>
            <person name="Nielsen M.R."/>
            <person name="Sondergaard T.E."/>
            <person name="Sorensen J.L."/>
            <person name="Fitzpatrick D.A."/>
            <person name="Frisvad J.C."/>
            <person name="Nielsen K.L."/>
        </authorList>
    </citation>
    <scope>NUCLEOTIDE SEQUENCE</scope>
    <source>
        <strain evidence="2">IBT 30069</strain>
    </source>
</reference>
<dbReference type="OrthoDB" id="512662at2759"/>
<organism evidence="2 3">
    <name type="scientific">Penicillium angulare</name>
    <dbReference type="NCBI Taxonomy" id="116970"/>
    <lineage>
        <taxon>Eukaryota</taxon>
        <taxon>Fungi</taxon>
        <taxon>Dikarya</taxon>
        <taxon>Ascomycota</taxon>
        <taxon>Pezizomycotina</taxon>
        <taxon>Eurotiomycetes</taxon>
        <taxon>Eurotiomycetidae</taxon>
        <taxon>Eurotiales</taxon>
        <taxon>Aspergillaceae</taxon>
        <taxon>Penicillium</taxon>
    </lineage>
</organism>
<dbReference type="SUPFAM" id="SSF51905">
    <property type="entry name" value="FAD/NAD(P)-binding domain"/>
    <property type="match status" value="1"/>
</dbReference>
<dbReference type="InterPro" id="IPR036188">
    <property type="entry name" value="FAD/NAD-bd_sf"/>
</dbReference>
<evidence type="ECO:0000313" key="2">
    <source>
        <dbReference type="EMBL" id="KAJ5087151.1"/>
    </source>
</evidence>
<feature type="domain" description="FAD dependent oxidoreductase" evidence="1">
    <location>
        <begin position="49"/>
        <end position="443"/>
    </location>
</feature>
<evidence type="ECO:0000259" key="1">
    <source>
        <dbReference type="Pfam" id="PF01266"/>
    </source>
</evidence>
<accession>A0A9W9JZK1</accession>
<gene>
    <name evidence="2" type="ORF">N7456_010767</name>
</gene>
<dbReference type="Gene3D" id="3.50.50.60">
    <property type="entry name" value="FAD/NAD(P)-binding domain"/>
    <property type="match status" value="1"/>
</dbReference>
<keyword evidence="3" id="KW-1185">Reference proteome</keyword>
<sequence>MDPNIDLVTKLVMADPGLPRPNPTKSYWQHVPHALANVQSATLPAERNYVIIGSGISGLSVAKNLLERHSSATVTILEARTLCSGATGRNGGQMAANVGEEYSHLADAHGPEMAGKIVAFTFRNLEKMQDLIREYDAVEASEMQRLQKLRAFLTEDTFRDFKKSIARLLSDHPSWEGLYKIIEKDALIKDHGIHGAAGGALLPAATVWPYRLVTKVFAALMDKYPNRLTIETNTPVTAVKNDPNSATPITSAFPYTIRTTRGPIRASNVVYCTNGYTGHLLPNLRGRVHPFKGTMTVQDPGKEIENRGKSTSWGFHYPITYDPKTKESGHGLYYLGQSVKTGYFYLGGENARIEHVVSADDSFVDKNSVTHLQTILPQFFGKSVPCKVVSSWSGIMGFSSDGLPLVGRLPKALTGRSGEGEWIAAAFNGYGMANCLMCGEELVSAILGDRKSDWLPGAYRLGQERLRDVLIAPESIKALTSKL</sequence>
<comment type="caution">
    <text evidence="2">The sequence shown here is derived from an EMBL/GenBank/DDBJ whole genome shotgun (WGS) entry which is preliminary data.</text>
</comment>
<dbReference type="PANTHER" id="PTHR13847">
    <property type="entry name" value="SARCOSINE DEHYDROGENASE-RELATED"/>
    <property type="match status" value="1"/>
</dbReference>
<dbReference type="Pfam" id="PF01266">
    <property type="entry name" value="DAO"/>
    <property type="match status" value="1"/>
</dbReference>
<dbReference type="PANTHER" id="PTHR13847:SF213">
    <property type="entry name" value="DEPENDENT OXIDOREDUCTASE, PUTATIVE-RELATED"/>
    <property type="match status" value="1"/>
</dbReference>
<reference evidence="2" key="1">
    <citation type="submission" date="2022-11" db="EMBL/GenBank/DDBJ databases">
        <authorList>
            <person name="Petersen C."/>
        </authorList>
    </citation>
    <scope>NUCLEOTIDE SEQUENCE</scope>
    <source>
        <strain evidence="2">IBT 30069</strain>
    </source>
</reference>
<dbReference type="Gene3D" id="3.30.9.10">
    <property type="entry name" value="D-Amino Acid Oxidase, subunit A, domain 2"/>
    <property type="match status" value="1"/>
</dbReference>
<dbReference type="EMBL" id="JAPQKH010000007">
    <property type="protein sequence ID" value="KAJ5087151.1"/>
    <property type="molecule type" value="Genomic_DNA"/>
</dbReference>
<dbReference type="Proteomes" id="UP001149165">
    <property type="component" value="Unassembled WGS sequence"/>
</dbReference>
<dbReference type="InterPro" id="IPR006076">
    <property type="entry name" value="FAD-dep_OxRdtase"/>
</dbReference>
<evidence type="ECO:0000313" key="3">
    <source>
        <dbReference type="Proteomes" id="UP001149165"/>
    </source>
</evidence>
<dbReference type="GO" id="GO:0005737">
    <property type="term" value="C:cytoplasm"/>
    <property type="evidence" value="ECO:0007669"/>
    <property type="project" value="TreeGrafter"/>
</dbReference>